<dbReference type="InterPro" id="IPR038076">
    <property type="entry name" value="MgtE_N_sf"/>
</dbReference>
<dbReference type="InterPro" id="IPR006668">
    <property type="entry name" value="Mg_transptr_MgtE_intracell_dom"/>
</dbReference>
<dbReference type="SUPFAM" id="SSF158791">
    <property type="entry name" value="MgtE N-terminal domain-like"/>
    <property type="match status" value="1"/>
</dbReference>
<feature type="coiled-coil region" evidence="1">
    <location>
        <begin position="60"/>
        <end position="104"/>
    </location>
</feature>
<feature type="domain" description="Magnesium transporter MgtE intracellular" evidence="2">
    <location>
        <begin position="118"/>
        <end position="179"/>
    </location>
</feature>
<accession>E0XYY9</accession>
<evidence type="ECO:0000313" key="3">
    <source>
        <dbReference type="EMBL" id="ADI19631.1"/>
    </source>
</evidence>
<dbReference type="Gene3D" id="1.25.60.10">
    <property type="entry name" value="MgtE N-terminal domain-like"/>
    <property type="match status" value="1"/>
</dbReference>
<reference evidence="3" key="1">
    <citation type="journal article" date="2011" name="Environ. Microbiol.">
        <title>Time-series analyses of Monterey Bay coastal microbial picoplankton using a 'genome proxy' microarray.</title>
        <authorList>
            <person name="Rich V.I."/>
            <person name="Pham V.D."/>
            <person name="Eppley J."/>
            <person name="Shi Y."/>
            <person name="DeLong E.F."/>
        </authorList>
    </citation>
    <scope>NUCLEOTIDE SEQUENCE</scope>
</reference>
<organism evidence="3">
    <name type="scientific">uncultured delta proteobacterium HF0770_45N15</name>
    <dbReference type="NCBI Taxonomy" id="710835"/>
    <lineage>
        <taxon>Bacteria</taxon>
        <taxon>Deltaproteobacteria</taxon>
        <taxon>environmental samples</taxon>
    </lineage>
</organism>
<dbReference type="EMBL" id="GU474928">
    <property type="protein sequence ID" value="ADI19631.1"/>
    <property type="molecule type" value="Genomic_DNA"/>
</dbReference>
<name>E0XYY9_9DELT</name>
<sequence length="181" mass="20374">MVTCQARPAYSIPSSLDELSESVKALCRDYGLEFCAGPPKDAAGDTPKKREFTETEKQILSRLVEQSEQIKQREMELSRREAQFKAFQEDIQRQISQLEKLQKKIADDISKKKSQDQVKLDKAVSFYAKMDAATAAQSIAKLDQSTAVRILTRMKDKQASEVLANMGPDKSAELITKITKK</sequence>
<proteinExistence type="predicted"/>
<evidence type="ECO:0000259" key="2">
    <source>
        <dbReference type="Pfam" id="PF03448"/>
    </source>
</evidence>
<protein>
    <recommendedName>
        <fullName evidence="2">Magnesium transporter MgtE intracellular domain-containing protein</fullName>
    </recommendedName>
</protein>
<evidence type="ECO:0000256" key="1">
    <source>
        <dbReference type="SAM" id="Coils"/>
    </source>
</evidence>
<keyword evidence="1" id="KW-0175">Coiled coil</keyword>
<dbReference type="Pfam" id="PF03448">
    <property type="entry name" value="MgtE_N"/>
    <property type="match status" value="1"/>
</dbReference>
<dbReference type="AlphaFoldDB" id="E0XYY9"/>